<gene>
    <name evidence="1" type="ORF">C1645_821097</name>
</gene>
<evidence type="ECO:0000313" key="2">
    <source>
        <dbReference type="Proteomes" id="UP000265703"/>
    </source>
</evidence>
<dbReference type="Proteomes" id="UP000265703">
    <property type="component" value="Unassembled WGS sequence"/>
</dbReference>
<reference evidence="1 2" key="1">
    <citation type="submission" date="2018-06" db="EMBL/GenBank/DDBJ databases">
        <title>Comparative genomics reveals the genomic features of Rhizophagus irregularis, R. cerebriforme, R. diaphanum and Gigaspora rosea, and their symbiotic lifestyle signature.</title>
        <authorList>
            <person name="Morin E."/>
            <person name="San Clemente H."/>
            <person name="Chen E.C.H."/>
            <person name="De La Providencia I."/>
            <person name="Hainaut M."/>
            <person name="Kuo A."/>
            <person name="Kohler A."/>
            <person name="Murat C."/>
            <person name="Tang N."/>
            <person name="Roy S."/>
            <person name="Loubradou J."/>
            <person name="Henrissat B."/>
            <person name="Grigoriev I.V."/>
            <person name="Corradi N."/>
            <person name="Roux C."/>
            <person name="Martin F.M."/>
        </authorList>
    </citation>
    <scope>NUCLEOTIDE SEQUENCE [LARGE SCALE GENOMIC DNA]</scope>
    <source>
        <strain evidence="1 2">DAOM 227022</strain>
    </source>
</reference>
<sequence length="79" mass="9141">NWQVVQFEFFRTGGRLNSLSLRNWWVAQFGFFRNWNATKPFLFFFFFTGTGGQLNSNSLGTGGRLNSVSLDRVKHLGFL</sequence>
<accession>A0A397T798</accession>
<dbReference type="AlphaFoldDB" id="A0A397T798"/>
<proteinExistence type="predicted"/>
<name>A0A397T798_9GLOM</name>
<feature type="non-terminal residue" evidence="1">
    <location>
        <position position="1"/>
    </location>
</feature>
<dbReference type="EMBL" id="QKYT01000134">
    <property type="protein sequence ID" value="RIA92117.1"/>
    <property type="molecule type" value="Genomic_DNA"/>
</dbReference>
<evidence type="ECO:0000313" key="1">
    <source>
        <dbReference type="EMBL" id="RIA92117.1"/>
    </source>
</evidence>
<protein>
    <submittedName>
        <fullName evidence="1">Uncharacterized protein</fullName>
    </submittedName>
</protein>
<keyword evidence="2" id="KW-1185">Reference proteome</keyword>
<organism evidence="1 2">
    <name type="scientific">Glomus cerebriforme</name>
    <dbReference type="NCBI Taxonomy" id="658196"/>
    <lineage>
        <taxon>Eukaryota</taxon>
        <taxon>Fungi</taxon>
        <taxon>Fungi incertae sedis</taxon>
        <taxon>Mucoromycota</taxon>
        <taxon>Glomeromycotina</taxon>
        <taxon>Glomeromycetes</taxon>
        <taxon>Glomerales</taxon>
        <taxon>Glomeraceae</taxon>
        <taxon>Glomus</taxon>
    </lineage>
</organism>
<comment type="caution">
    <text evidence="1">The sequence shown here is derived from an EMBL/GenBank/DDBJ whole genome shotgun (WGS) entry which is preliminary data.</text>
</comment>